<evidence type="ECO:0000313" key="1">
    <source>
        <dbReference type="EMBL" id="MFC3983323.1"/>
    </source>
</evidence>
<name>A0ABV8F3T7_9ACTN</name>
<proteinExistence type="predicted"/>
<dbReference type="RefSeq" id="WP_362784356.1">
    <property type="nucleotide sequence ID" value="NZ_JBHSBC010000024.1"/>
</dbReference>
<dbReference type="EMBL" id="JBHSBC010000024">
    <property type="protein sequence ID" value="MFC3983323.1"/>
    <property type="molecule type" value="Genomic_DNA"/>
</dbReference>
<gene>
    <name evidence="1" type="ORF">ACFOYY_24555</name>
</gene>
<protein>
    <submittedName>
        <fullName evidence="1">Uncharacterized protein</fullName>
    </submittedName>
</protein>
<evidence type="ECO:0000313" key="2">
    <source>
        <dbReference type="Proteomes" id="UP001595698"/>
    </source>
</evidence>
<dbReference type="Proteomes" id="UP001595698">
    <property type="component" value="Unassembled WGS sequence"/>
</dbReference>
<organism evidence="1 2">
    <name type="scientific">Streptosporangium jomthongense</name>
    <dbReference type="NCBI Taxonomy" id="1193683"/>
    <lineage>
        <taxon>Bacteria</taxon>
        <taxon>Bacillati</taxon>
        <taxon>Actinomycetota</taxon>
        <taxon>Actinomycetes</taxon>
        <taxon>Streptosporangiales</taxon>
        <taxon>Streptosporangiaceae</taxon>
        <taxon>Streptosporangium</taxon>
    </lineage>
</organism>
<keyword evidence="2" id="KW-1185">Reference proteome</keyword>
<accession>A0ABV8F3T7</accession>
<sequence>MMAAPRAEASADPTYLQCYCNDTCGLMQRICGPSGCSDWYLAGGCTKPTGVYSC</sequence>
<comment type="caution">
    <text evidence="1">The sequence shown here is derived from an EMBL/GenBank/DDBJ whole genome shotgun (WGS) entry which is preliminary data.</text>
</comment>
<reference evidence="2" key="1">
    <citation type="journal article" date="2019" name="Int. J. Syst. Evol. Microbiol.">
        <title>The Global Catalogue of Microorganisms (GCM) 10K type strain sequencing project: providing services to taxonomists for standard genome sequencing and annotation.</title>
        <authorList>
            <consortium name="The Broad Institute Genomics Platform"/>
            <consortium name="The Broad Institute Genome Sequencing Center for Infectious Disease"/>
            <person name="Wu L."/>
            <person name="Ma J."/>
        </authorList>
    </citation>
    <scope>NUCLEOTIDE SEQUENCE [LARGE SCALE GENOMIC DNA]</scope>
    <source>
        <strain evidence="2">TBRC 7912</strain>
    </source>
</reference>